<feature type="compositionally biased region" description="Basic residues" evidence="1">
    <location>
        <begin position="120"/>
        <end position="136"/>
    </location>
</feature>
<dbReference type="EMBL" id="JASNQZ010000006">
    <property type="protein sequence ID" value="KAL0956600.1"/>
    <property type="molecule type" value="Genomic_DNA"/>
</dbReference>
<feature type="compositionally biased region" description="Low complexity" evidence="1">
    <location>
        <begin position="65"/>
        <end position="91"/>
    </location>
</feature>
<feature type="compositionally biased region" description="Polar residues" evidence="1">
    <location>
        <begin position="251"/>
        <end position="273"/>
    </location>
</feature>
<feature type="region of interest" description="Disordered" evidence="1">
    <location>
        <begin position="333"/>
        <end position="396"/>
    </location>
</feature>
<feature type="compositionally biased region" description="Pro residues" evidence="1">
    <location>
        <begin position="46"/>
        <end position="60"/>
    </location>
</feature>
<feature type="region of interest" description="Disordered" evidence="1">
    <location>
        <begin position="44"/>
        <end position="140"/>
    </location>
</feature>
<feature type="region of interest" description="Disordered" evidence="1">
    <location>
        <begin position="1"/>
        <end position="24"/>
    </location>
</feature>
<name>A0ABR3JLB8_9AGAR</name>
<feature type="compositionally biased region" description="Polar residues" evidence="1">
    <location>
        <begin position="1"/>
        <end position="10"/>
    </location>
</feature>
<comment type="caution">
    <text evidence="3">The sequence shown here is derived from an EMBL/GenBank/DDBJ whole genome shotgun (WGS) entry which is preliminary data.</text>
</comment>
<feature type="compositionally biased region" description="Polar residues" evidence="1">
    <location>
        <begin position="341"/>
        <end position="356"/>
    </location>
</feature>
<evidence type="ECO:0000259" key="2">
    <source>
        <dbReference type="Pfam" id="PF08550"/>
    </source>
</evidence>
<feature type="domain" description="Nitrogen regulatory protein areA GATA-like" evidence="2">
    <location>
        <begin position="291"/>
        <end position="317"/>
    </location>
</feature>
<dbReference type="Proteomes" id="UP001556367">
    <property type="component" value="Unassembled WGS sequence"/>
</dbReference>
<feature type="compositionally biased region" description="Basic and acidic residues" evidence="1">
    <location>
        <begin position="365"/>
        <end position="376"/>
    </location>
</feature>
<dbReference type="InterPro" id="IPR013860">
    <property type="entry name" value="AreA_GATA"/>
</dbReference>
<sequence length="396" mass="43269">MAQDWSQDDANNMNNNNQDWSSLFSAPLNPDVFAALTANGVIGNIPPAPSSLPYQYPRPPLNVNTQPTSTASSWSQASSASPYTPYSSVPSFKPPLPRTQSSGSVSKGKSPSADDQQRSRASHTIRGHPHNAHHRMNPPVPSAPFDALLQEGLVSNSPINYNPTYSFQGDRPNMALPPSLWMSPASPNPATTPSAYPPLNSYASNIHHRSHRASFTQSPISPTSPNTDQKSSLLSDIFTDDFFAAPPSLSDHATSPFTSPRISGSPDLQSSIANDADPEQMAKEDPLAAQVWKLYARTKATLPHAQRMENLTWRMMHLTMKKKKEEEEAAARLANERAVVDSNNNNNAPDTSTSRRQPSDDAPDPDERGRRIDKGKARVRVVGFDGTNQDDHEDDE</sequence>
<protein>
    <recommendedName>
        <fullName evidence="2">Nitrogen regulatory protein areA GATA-like domain-containing protein</fullName>
    </recommendedName>
</protein>
<feature type="compositionally biased region" description="Polar residues" evidence="1">
    <location>
        <begin position="213"/>
        <end position="231"/>
    </location>
</feature>
<feature type="region of interest" description="Disordered" evidence="1">
    <location>
        <begin position="212"/>
        <end position="231"/>
    </location>
</feature>
<keyword evidence="4" id="KW-1185">Reference proteome</keyword>
<gene>
    <name evidence="3" type="ORF">HGRIS_002737</name>
</gene>
<evidence type="ECO:0000313" key="4">
    <source>
        <dbReference type="Proteomes" id="UP001556367"/>
    </source>
</evidence>
<evidence type="ECO:0000313" key="3">
    <source>
        <dbReference type="EMBL" id="KAL0956600.1"/>
    </source>
</evidence>
<reference evidence="4" key="1">
    <citation type="submission" date="2024-06" db="EMBL/GenBank/DDBJ databases">
        <title>Multi-omics analyses provide insights into the biosynthesis of the anticancer antibiotic pleurotin in Hohenbuehelia grisea.</title>
        <authorList>
            <person name="Weaver J.A."/>
            <person name="Alberti F."/>
        </authorList>
    </citation>
    <scope>NUCLEOTIDE SEQUENCE [LARGE SCALE GENOMIC DNA]</scope>
    <source>
        <strain evidence="4">T-177</strain>
    </source>
</reference>
<evidence type="ECO:0000256" key="1">
    <source>
        <dbReference type="SAM" id="MobiDB-lite"/>
    </source>
</evidence>
<organism evidence="3 4">
    <name type="scientific">Hohenbuehelia grisea</name>
    <dbReference type="NCBI Taxonomy" id="104357"/>
    <lineage>
        <taxon>Eukaryota</taxon>
        <taxon>Fungi</taxon>
        <taxon>Dikarya</taxon>
        <taxon>Basidiomycota</taxon>
        <taxon>Agaricomycotina</taxon>
        <taxon>Agaricomycetes</taxon>
        <taxon>Agaricomycetidae</taxon>
        <taxon>Agaricales</taxon>
        <taxon>Pleurotineae</taxon>
        <taxon>Pleurotaceae</taxon>
        <taxon>Hohenbuehelia</taxon>
    </lineage>
</organism>
<proteinExistence type="predicted"/>
<accession>A0ABR3JLB8</accession>
<dbReference type="Pfam" id="PF08550">
    <property type="entry name" value="GATA_AreA"/>
    <property type="match status" value="1"/>
</dbReference>
<feature type="region of interest" description="Disordered" evidence="1">
    <location>
        <begin position="249"/>
        <end position="273"/>
    </location>
</feature>
<feature type="compositionally biased region" description="Low complexity" evidence="1">
    <location>
        <begin position="101"/>
        <end position="111"/>
    </location>
</feature>